<feature type="domain" description="TF-B3" evidence="6">
    <location>
        <begin position="1"/>
        <end position="90"/>
    </location>
</feature>
<keyword evidence="2" id="KW-0805">Transcription regulation</keyword>
<reference evidence="7 8" key="1">
    <citation type="submission" date="2019-04" db="EMBL/GenBank/DDBJ databases">
        <title>An improved genome assembly and genetic linkage map for asparagus bean, Vigna unguiculata ssp. sesquipedialis.</title>
        <authorList>
            <person name="Xia Q."/>
            <person name="Zhang R."/>
            <person name="Dong Y."/>
        </authorList>
    </citation>
    <scope>NUCLEOTIDE SEQUENCE [LARGE SCALE GENOMIC DNA]</scope>
    <source>
        <tissue evidence="7">Leaf</tissue>
    </source>
</reference>
<dbReference type="Proteomes" id="UP000501690">
    <property type="component" value="Linkage Group LG11"/>
</dbReference>
<evidence type="ECO:0000256" key="2">
    <source>
        <dbReference type="ARBA" id="ARBA00023015"/>
    </source>
</evidence>
<accession>A0A4D6NMY3</accession>
<evidence type="ECO:0000256" key="3">
    <source>
        <dbReference type="ARBA" id="ARBA00023125"/>
    </source>
</evidence>
<proteinExistence type="predicted"/>
<evidence type="ECO:0000313" key="7">
    <source>
        <dbReference type="EMBL" id="QCE14291.1"/>
    </source>
</evidence>
<dbReference type="GO" id="GO:0005634">
    <property type="term" value="C:nucleus"/>
    <property type="evidence" value="ECO:0007669"/>
    <property type="project" value="UniProtKB-SubCell"/>
</dbReference>
<keyword evidence="8" id="KW-1185">Reference proteome</keyword>
<evidence type="ECO:0000256" key="5">
    <source>
        <dbReference type="ARBA" id="ARBA00023242"/>
    </source>
</evidence>
<sequence length="91" mass="10822">MVNNVDLPTDFAGYVRKHRFKRLELQGSKNTFIVQCKLLVHNSPKKSTKFGKGWKDFCRFNRLKEGDVIVFAAHNQMRKKKIKVYIKKEFF</sequence>
<dbReference type="InterPro" id="IPR003340">
    <property type="entry name" value="B3_DNA-bd"/>
</dbReference>
<evidence type="ECO:0000313" key="8">
    <source>
        <dbReference type="Proteomes" id="UP000501690"/>
    </source>
</evidence>
<keyword evidence="4" id="KW-0804">Transcription</keyword>
<dbReference type="SUPFAM" id="SSF101936">
    <property type="entry name" value="DNA-binding pseudobarrel domain"/>
    <property type="match status" value="1"/>
</dbReference>
<dbReference type="Gene3D" id="2.40.330.10">
    <property type="entry name" value="DNA-binding pseudobarrel domain"/>
    <property type="match status" value="1"/>
</dbReference>
<evidence type="ECO:0000259" key="6">
    <source>
        <dbReference type="PROSITE" id="PS50863"/>
    </source>
</evidence>
<protein>
    <recommendedName>
        <fullName evidence="6">TF-B3 domain-containing protein</fullName>
    </recommendedName>
</protein>
<evidence type="ECO:0000256" key="1">
    <source>
        <dbReference type="ARBA" id="ARBA00004123"/>
    </source>
</evidence>
<comment type="subcellular location">
    <subcellularLocation>
        <location evidence="1">Nucleus</location>
    </subcellularLocation>
</comment>
<keyword evidence="5" id="KW-0539">Nucleus</keyword>
<name>A0A4D6NMY3_VIGUN</name>
<keyword evidence="3" id="KW-0238">DNA-binding</keyword>
<dbReference type="PROSITE" id="PS50863">
    <property type="entry name" value="B3"/>
    <property type="match status" value="1"/>
</dbReference>
<organism evidence="7 8">
    <name type="scientific">Vigna unguiculata</name>
    <name type="common">Cowpea</name>
    <dbReference type="NCBI Taxonomy" id="3917"/>
    <lineage>
        <taxon>Eukaryota</taxon>
        <taxon>Viridiplantae</taxon>
        <taxon>Streptophyta</taxon>
        <taxon>Embryophyta</taxon>
        <taxon>Tracheophyta</taxon>
        <taxon>Spermatophyta</taxon>
        <taxon>Magnoliopsida</taxon>
        <taxon>eudicotyledons</taxon>
        <taxon>Gunneridae</taxon>
        <taxon>Pentapetalae</taxon>
        <taxon>rosids</taxon>
        <taxon>fabids</taxon>
        <taxon>Fabales</taxon>
        <taxon>Fabaceae</taxon>
        <taxon>Papilionoideae</taxon>
        <taxon>50 kb inversion clade</taxon>
        <taxon>NPAAA clade</taxon>
        <taxon>indigoferoid/millettioid clade</taxon>
        <taxon>Phaseoleae</taxon>
        <taxon>Vigna</taxon>
    </lineage>
</organism>
<dbReference type="GO" id="GO:0003677">
    <property type="term" value="F:DNA binding"/>
    <property type="evidence" value="ECO:0007669"/>
    <property type="project" value="UniProtKB-KW"/>
</dbReference>
<dbReference type="AlphaFoldDB" id="A0A4D6NMY3"/>
<dbReference type="EMBL" id="CP039355">
    <property type="protein sequence ID" value="QCE14291.1"/>
    <property type="molecule type" value="Genomic_DNA"/>
</dbReference>
<evidence type="ECO:0000256" key="4">
    <source>
        <dbReference type="ARBA" id="ARBA00023163"/>
    </source>
</evidence>
<gene>
    <name evidence="7" type="ORF">DEO72_LG11g1290</name>
</gene>
<dbReference type="InterPro" id="IPR015300">
    <property type="entry name" value="DNA-bd_pseudobarrel_sf"/>
</dbReference>
<dbReference type="Pfam" id="PF02362">
    <property type="entry name" value="B3"/>
    <property type="match status" value="1"/>
</dbReference>